<sequence length="70" mass="7502">MAAEGLWLTARRRAGRAAPGNPWPFLAAGAAMLLALRLALTGAWWGWIALSLALSGLAHAIDLAARWRRP</sequence>
<reference evidence="2 3" key="1">
    <citation type="journal article" date="2019" name="Environ. Microbiol.">
        <title>Species interactions and distinct microbial communities in high Arctic permafrost affected cryosols are associated with the CH4 and CO2 gas fluxes.</title>
        <authorList>
            <person name="Altshuler I."/>
            <person name="Hamel J."/>
            <person name="Turney S."/>
            <person name="Magnuson E."/>
            <person name="Levesque R."/>
            <person name="Greer C."/>
            <person name="Whyte L.G."/>
        </authorList>
    </citation>
    <scope>NUCLEOTIDE SEQUENCE [LARGE SCALE GENOMIC DNA]</scope>
    <source>
        <strain evidence="2 3">S9.3B</strain>
    </source>
</reference>
<evidence type="ECO:0000256" key="1">
    <source>
        <dbReference type="SAM" id="Phobius"/>
    </source>
</evidence>
<keyword evidence="3" id="KW-1185">Reference proteome</keyword>
<dbReference type="Proteomes" id="UP000317078">
    <property type="component" value="Unassembled WGS sequence"/>
</dbReference>
<proteinExistence type="predicted"/>
<feature type="transmembrane region" description="Helical" evidence="1">
    <location>
        <begin position="21"/>
        <end position="38"/>
    </location>
</feature>
<dbReference type="EMBL" id="RCZP01000005">
    <property type="protein sequence ID" value="TPG58559.1"/>
    <property type="molecule type" value="Genomic_DNA"/>
</dbReference>
<keyword evidence="1" id="KW-0812">Transmembrane</keyword>
<dbReference type="RefSeq" id="WP_140882398.1">
    <property type="nucleotide sequence ID" value="NZ_RCZP01000005.1"/>
</dbReference>
<dbReference type="AlphaFoldDB" id="A0A502G9E4"/>
<gene>
    <name evidence="2" type="ORF">EAH89_08100</name>
</gene>
<evidence type="ECO:0000313" key="3">
    <source>
        <dbReference type="Proteomes" id="UP000317078"/>
    </source>
</evidence>
<keyword evidence="1" id="KW-1133">Transmembrane helix</keyword>
<feature type="transmembrane region" description="Helical" evidence="1">
    <location>
        <begin position="44"/>
        <end position="65"/>
    </location>
</feature>
<protein>
    <submittedName>
        <fullName evidence="2">Uncharacterized protein</fullName>
    </submittedName>
</protein>
<name>A0A502G9E4_9PROT</name>
<evidence type="ECO:0000313" key="2">
    <source>
        <dbReference type="EMBL" id="TPG58559.1"/>
    </source>
</evidence>
<accession>A0A502G9E4</accession>
<comment type="caution">
    <text evidence="2">The sequence shown here is derived from an EMBL/GenBank/DDBJ whole genome shotgun (WGS) entry which is preliminary data.</text>
</comment>
<organism evidence="2 3">
    <name type="scientific">Muricoccus nepalensis</name>
    <dbReference type="NCBI Taxonomy" id="1854500"/>
    <lineage>
        <taxon>Bacteria</taxon>
        <taxon>Pseudomonadati</taxon>
        <taxon>Pseudomonadota</taxon>
        <taxon>Alphaproteobacteria</taxon>
        <taxon>Acetobacterales</taxon>
        <taxon>Roseomonadaceae</taxon>
        <taxon>Muricoccus</taxon>
    </lineage>
</organism>
<keyword evidence="1" id="KW-0472">Membrane</keyword>